<sequence length="206" mass="22630">MLMRGGWGFGIGRGSVGGEEEGGMDRVIFNFPHVGGKSTDVNRQVRYNQELLVNFFKRAIPSLAPGGSIIVTLFEGMPYTLWNIRDLARHSGFAVERSFKFQASAYPGYHHARTTGVVKTGAGEVSETGWKGEERPARSYVFVKKDEVAPVVSKRKRGADDSDEGEKEAVEGLSELEELEEEDVAADHSEREEVDSGSEGEGENED</sequence>
<dbReference type="Proteomes" id="UP000077154">
    <property type="component" value="Unassembled WGS sequence"/>
</dbReference>
<dbReference type="SUPFAM" id="SSF53335">
    <property type="entry name" value="S-adenosyl-L-methionine-dependent methyltransferases"/>
    <property type="match status" value="1"/>
</dbReference>
<name>A0A177AMC2_9PEZI</name>
<dbReference type="InterPro" id="IPR029063">
    <property type="entry name" value="SAM-dependent_MTases_sf"/>
</dbReference>
<dbReference type="eggNOG" id="KOG4174">
    <property type="taxonomic scope" value="Eukaryota"/>
</dbReference>
<dbReference type="GO" id="GO:0070042">
    <property type="term" value="F:rRNA (uridine-N3-)-methyltransferase activity"/>
    <property type="evidence" value="ECO:0007669"/>
    <property type="project" value="InterPro"/>
</dbReference>
<dbReference type="AlphaFoldDB" id="A0A177AMC2"/>
<dbReference type="RefSeq" id="XP_024328489.1">
    <property type="nucleotide sequence ID" value="XM_024464086.1"/>
</dbReference>
<dbReference type="EMBL" id="KV441386">
    <property type="protein sequence ID" value="OAF63219.1"/>
    <property type="molecule type" value="Genomic_DNA"/>
</dbReference>
<evidence type="ECO:0000313" key="3">
    <source>
        <dbReference type="EMBL" id="OAF63219.1"/>
    </source>
</evidence>
<dbReference type="PANTHER" id="PTHR11538">
    <property type="entry name" value="PHENYLALANYL-TRNA SYNTHETASE"/>
    <property type="match status" value="1"/>
</dbReference>
<protein>
    <recommendedName>
        <fullName evidence="2">25S rRNA (uridine-N(3))-methyltransferase BMT5-like domain-containing protein</fullName>
    </recommendedName>
</protein>
<feature type="domain" description="25S rRNA (uridine-N(3))-methyltransferase BMT5-like" evidence="2">
    <location>
        <begin position="21"/>
        <end position="113"/>
    </location>
</feature>
<accession>A0A177AMC2</accession>
<proteinExistence type="predicted"/>
<dbReference type="PANTHER" id="PTHR11538:SF26">
    <property type="entry name" value="FERREDOXIN-FOLD ANTICODON-BINDING DOMAIN-CONTAINING PROTEIN 1"/>
    <property type="match status" value="1"/>
</dbReference>
<dbReference type="OrthoDB" id="273345at2759"/>
<feature type="region of interest" description="Disordered" evidence="1">
    <location>
        <begin position="153"/>
        <end position="206"/>
    </location>
</feature>
<dbReference type="VEuPathDB" id="FungiDB:GMDG_06191"/>
<feature type="compositionally biased region" description="Acidic residues" evidence="1">
    <location>
        <begin position="174"/>
        <end position="184"/>
    </location>
</feature>
<feature type="compositionally biased region" description="Acidic residues" evidence="1">
    <location>
        <begin position="192"/>
        <end position="206"/>
    </location>
</feature>
<organism evidence="3">
    <name type="scientific">Pseudogymnoascus destructans</name>
    <dbReference type="NCBI Taxonomy" id="655981"/>
    <lineage>
        <taxon>Eukaryota</taxon>
        <taxon>Fungi</taxon>
        <taxon>Dikarya</taxon>
        <taxon>Ascomycota</taxon>
        <taxon>Pezizomycotina</taxon>
        <taxon>Leotiomycetes</taxon>
        <taxon>Thelebolales</taxon>
        <taxon>Thelebolaceae</taxon>
        <taxon>Pseudogymnoascus</taxon>
    </lineage>
</organism>
<dbReference type="GeneID" id="36283490"/>
<evidence type="ECO:0000256" key="1">
    <source>
        <dbReference type="SAM" id="MobiDB-lite"/>
    </source>
</evidence>
<dbReference type="InterPro" id="IPR019446">
    <property type="entry name" value="BMT5-like"/>
</dbReference>
<gene>
    <name evidence="3" type="ORF">VC83_00392</name>
</gene>
<reference evidence="3" key="1">
    <citation type="submission" date="2016-03" db="EMBL/GenBank/DDBJ databases">
        <title>Updated assembly of Pseudogymnoascus destructans, the fungus causing white-nose syndrome of bats.</title>
        <authorList>
            <person name="Palmer J.M."/>
            <person name="Drees K.P."/>
            <person name="Foster J.T."/>
            <person name="Lindner D.L."/>
        </authorList>
    </citation>
    <scope>NUCLEOTIDE SEQUENCE [LARGE SCALE GENOMIC DNA]</scope>
    <source>
        <strain evidence="3">20631-21</strain>
    </source>
</reference>
<evidence type="ECO:0000259" key="2">
    <source>
        <dbReference type="Pfam" id="PF10354"/>
    </source>
</evidence>
<dbReference type="Pfam" id="PF10354">
    <property type="entry name" value="BMT5-like"/>
    <property type="match status" value="1"/>
</dbReference>
<dbReference type="GO" id="GO:0005737">
    <property type="term" value="C:cytoplasm"/>
    <property type="evidence" value="ECO:0007669"/>
    <property type="project" value="TreeGrafter"/>
</dbReference>
<dbReference type="GO" id="GO:0070475">
    <property type="term" value="P:rRNA base methylation"/>
    <property type="evidence" value="ECO:0007669"/>
    <property type="project" value="InterPro"/>
</dbReference>